<gene>
    <name evidence="2" type="ORF">SAMN05443637_13024</name>
</gene>
<dbReference type="Proteomes" id="UP000184363">
    <property type="component" value="Unassembled WGS sequence"/>
</dbReference>
<dbReference type="Pfam" id="PF12728">
    <property type="entry name" value="HTH_17"/>
    <property type="match status" value="1"/>
</dbReference>
<dbReference type="RefSeq" id="WP_073460378.1">
    <property type="nucleotide sequence ID" value="NZ_FRAP01000030.1"/>
</dbReference>
<evidence type="ECO:0000313" key="3">
    <source>
        <dbReference type="Proteomes" id="UP000184363"/>
    </source>
</evidence>
<dbReference type="OrthoDB" id="3700061at2"/>
<evidence type="ECO:0000259" key="1">
    <source>
        <dbReference type="Pfam" id="PF12728"/>
    </source>
</evidence>
<proteinExistence type="predicted"/>
<reference evidence="2 3" key="1">
    <citation type="submission" date="2016-11" db="EMBL/GenBank/DDBJ databases">
        <authorList>
            <person name="Jaros S."/>
            <person name="Januszkiewicz K."/>
            <person name="Wedrychowicz H."/>
        </authorList>
    </citation>
    <scope>NUCLEOTIDE SEQUENCE [LARGE SCALE GENOMIC DNA]</scope>
    <source>
        <strain evidence="2 3">DSM 43832</strain>
    </source>
</reference>
<protein>
    <submittedName>
        <fullName evidence="2">Helix-turn-helix domain-containing protein</fullName>
    </submittedName>
</protein>
<name>A0A1M7AV90_PSETH</name>
<sequence>MANWLTTADVAARAHRDPCTIRRAAVAGELHGHQPMRNGKPLAGGRWTFAEAAVDAWIQGLDLAVQRERCGCVQLRLVRRAS</sequence>
<evidence type="ECO:0000313" key="2">
    <source>
        <dbReference type="EMBL" id="SHL46591.1"/>
    </source>
</evidence>
<feature type="domain" description="Helix-turn-helix" evidence="1">
    <location>
        <begin position="4"/>
        <end position="60"/>
    </location>
</feature>
<dbReference type="InterPro" id="IPR041657">
    <property type="entry name" value="HTH_17"/>
</dbReference>
<dbReference type="AlphaFoldDB" id="A0A1M7AV90"/>
<keyword evidence="3" id="KW-1185">Reference proteome</keyword>
<dbReference type="EMBL" id="FRAP01000030">
    <property type="protein sequence ID" value="SHL46591.1"/>
    <property type="molecule type" value="Genomic_DNA"/>
</dbReference>
<organism evidence="2 3">
    <name type="scientific">Pseudonocardia thermophila</name>
    <dbReference type="NCBI Taxonomy" id="1848"/>
    <lineage>
        <taxon>Bacteria</taxon>
        <taxon>Bacillati</taxon>
        <taxon>Actinomycetota</taxon>
        <taxon>Actinomycetes</taxon>
        <taxon>Pseudonocardiales</taxon>
        <taxon>Pseudonocardiaceae</taxon>
        <taxon>Pseudonocardia</taxon>
    </lineage>
</organism>
<accession>A0A1M7AV90</accession>